<comment type="caution">
    <text evidence="1">The sequence shown here is derived from an EMBL/GenBank/DDBJ whole genome shotgun (WGS) entry which is preliminary data.</text>
</comment>
<sequence length="140" mass="16273">MKMLTIFVTPQKGKVTIGYLTGKLDIPRKISVQVHRKLTVGLAGKEVKPLLRSPSDPFFCCPRCNGTKVQAFWWEKRVFLWCNEKDELIAEHIHGQRRETLFNEAPPERQRAFDFPPDIPHEVEGSAQETQQEKKRIFRA</sequence>
<evidence type="ECO:0000313" key="1">
    <source>
        <dbReference type="EMBL" id="KAH7989402.1"/>
    </source>
</evidence>
<dbReference type="EMBL" id="CM037627">
    <property type="protein sequence ID" value="KAH7989402.1"/>
    <property type="molecule type" value="Genomic_DNA"/>
</dbReference>
<organism evidence="1 2">
    <name type="scientific">Sphaerodactylus townsendi</name>
    <dbReference type="NCBI Taxonomy" id="933632"/>
    <lineage>
        <taxon>Eukaryota</taxon>
        <taxon>Metazoa</taxon>
        <taxon>Chordata</taxon>
        <taxon>Craniata</taxon>
        <taxon>Vertebrata</taxon>
        <taxon>Euteleostomi</taxon>
        <taxon>Lepidosauria</taxon>
        <taxon>Squamata</taxon>
        <taxon>Bifurcata</taxon>
        <taxon>Gekkota</taxon>
        <taxon>Sphaerodactylidae</taxon>
        <taxon>Sphaerodactylus</taxon>
    </lineage>
</organism>
<name>A0ACB8EAQ8_9SAUR</name>
<evidence type="ECO:0000313" key="2">
    <source>
        <dbReference type="Proteomes" id="UP000827872"/>
    </source>
</evidence>
<gene>
    <name evidence="1" type="ORF">K3G42_009142</name>
</gene>
<protein>
    <submittedName>
        <fullName evidence="1">Uncharacterized protein</fullName>
    </submittedName>
</protein>
<dbReference type="Proteomes" id="UP000827872">
    <property type="component" value="Linkage Group LG14"/>
</dbReference>
<proteinExistence type="predicted"/>
<accession>A0ACB8EAQ8</accession>
<reference evidence="1" key="1">
    <citation type="submission" date="2021-08" db="EMBL/GenBank/DDBJ databases">
        <title>The first chromosome-level gecko genome reveals the dynamic sex chromosomes of Neotropical dwarf geckos (Sphaerodactylidae: Sphaerodactylus).</title>
        <authorList>
            <person name="Pinto B.J."/>
            <person name="Keating S.E."/>
            <person name="Gamble T."/>
        </authorList>
    </citation>
    <scope>NUCLEOTIDE SEQUENCE</scope>
    <source>
        <strain evidence="1">TG3544</strain>
    </source>
</reference>
<keyword evidence="2" id="KW-1185">Reference proteome</keyword>